<keyword evidence="8 11" id="KW-0472">Membrane</keyword>
<dbReference type="AlphaFoldDB" id="A0A7C0U6R8"/>
<keyword evidence="3" id="KW-1003">Cell membrane</keyword>
<dbReference type="GO" id="GO:0022857">
    <property type="term" value="F:transmembrane transporter activity"/>
    <property type="evidence" value="ECO:0007669"/>
    <property type="project" value="InterPro"/>
</dbReference>
<dbReference type="NCBIfam" id="TIGR02801">
    <property type="entry name" value="tolR"/>
    <property type="match status" value="1"/>
</dbReference>
<gene>
    <name evidence="12" type="primary">tolR</name>
    <name evidence="12" type="ORF">ENF32_02645</name>
</gene>
<evidence type="ECO:0000256" key="8">
    <source>
        <dbReference type="ARBA" id="ARBA00023136"/>
    </source>
</evidence>
<dbReference type="GO" id="GO:0015031">
    <property type="term" value="P:protein transport"/>
    <property type="evidence" value="ECO:0007669"/>
    <property type="project" value="UniProtKB-KW"/>
</dbReference>
<dbReference type="PANTHER" id="PTHR30558">
    <property type="entry name" value="EXBD MEMBRANE COMPONENT OF PMF-DRIVEN MACROMOLECULE IMPORT SYSTEM"/>
    <property type="match status" value="1"/>
</dbReference>
<name>A0A7C0U6R8_9BACT</name>
<evidence type="ECO:0000256" key="3">
    <source>
        <dbReference type="ARBA" id="ARBA00022475"/>
    </source>
</evidence>
<comment type="similarity">
    <text evidence="2 10">Belongs to the ExbD/TolR family.</text>
</comment>
<evidence type="ECO:0000256" key="6">
    <source>
        <dbReference type="ARBA" id="ARBA00022692"/>
    </source>
</evidence>
<evidence type="ECO:0000256" key="2">
    <source>
        <dbReference type="ARBA" id="ARBA00005811"/>
    </source>
</evidence>
<dbReference type="Gene3D" id="3.30.420.270">
    <property type="match status" value="1"/>
</dbReference>
<keyword evidence="5" id="KW-0132">Cell division</keyword>
<keyword evidence="4" id="KW-0997">Cell inner membrane</keyword>
<feature type="transmembrane region" description="Helical" evidence="11">
    <location>
        <begin position="12"/>
        <end position="36"/>
    </location>
</feature>
<evidence type="ECO:0000256" key="9">
    <source>
        <dbReference type="ARBA" id="ARBA00023306"/>
    </source>
</evidence>
<evidence type="ECO:0000256" key="10">
    <source>
        <dbReference type="RuleBase" id="RU003879"/>
    </source>
</evidence>
<evidence type="ECO:0000256" key="4">
    <source>
        <dbReference type="ARBA" id="ARBA00022519"/>
    </source>
</evidence>
<dbReference type="Pfam" id="PF02472">
    <property type="entry name" value="ExbD"/>
    <property type="match status" value="1"/>
</dbReference>
<comment type="subcellular location">
    <subcellularLocation>
        <location evidence="1">Cell membrane</location>
        <topology evidence="1">Single-pass membrane protein</topology>
    </subcellularLocation>
    <subcellularLocation>
        <location evidence="10">Cell membrane</location>
        <topology evidence="10">Single-pass type II membrane protein</topology>
    </subcellularLocation>
</comment>
<keyword evidence="10" id="KW-0653">Protein transport</keyword>
<keyword evidence="10" id="KW-0813">Transport</keyword>
<keyword evidence="7 11" id="KW-1133">Transmembrane helix</keyword>
<keyword evidence="9" id="KW-0131">Cell cycle</keyword>
<evidence type="ECO:0000256" key="5">
    <source>
        <dbReference type="ARBA" id="ARBA00022618"/>
    </source>
</evidence>
<dbReference type="InterPro" id="IPR014168">
    <property type="entry name" value="Tol-Pal_TolR"/>
</dbReference>
<comment type="caution">
    <text evidence="12">The sequence shown here is derived from an EMBL/GenBank/DDBJ whole genome shotgun (WGS) entry which is preliminary data.</text>
</comment>
<dbReference type="PANTHER" id="PTHR30558:SF7">
    <property type="entry name" value="TOL-PAL SYSTEM PROTEIN TOLR"/>
    <property type="match status" value="1"/>
</dbReference>
<accession>A0A7C0U6R8</accession>
<dbReference type="InterPro" id="IPR003400">
    <property type="entry name" value="ExbD"/>
</dbReference>
<protein>
    <submittedName>
        <fullName evidence="12">Protein TolR</fullName>
    </submittedName>
</protein>
<proteinExistence type="inferred from homology"/>
<reference evidence="12" key="1">
    <citation type="journal article" date="2020" name="mSystems">
        <title>Genome- and Community-Level Interaction Insights into Carbon Utilization and Element Cycling Functions of Hydrothermarchaeota in Hydrothermal Sediment.</title>
        <authorList>
            <person name="Zhou Z."/>
            <person name="Liu Y."/>
            <person name="Xu W."/>
            <person name="Pan J."/>
            <person name="Luo Z.H."/>
            <person name="Li M."/>
        </authorList>
    </citation>
    <scope>NUCLEOTIDE SEQUENCE [LARGE SCALE GENOMIC DNA]</scope>
    <source>
        <strain evidence="12">HyVt-115</strain>
    </source>
</reference>
<dbReference type="GO" id="GO:0005886">
    <property type="term" value="C:plasma membrane"/>
    <property type="evidence" value="ECO:0007669"/>
    <property type="project" value="UniProtKB-SubCell"/>
</dbReference>
<evidence type="ECO:0000256" key="1">
    <source>
        <dbReference type="ARBA" id="ARBA00004162"/>
    </source>
</evidence>
<evidence type="ECO:0000313" key="12">
    <source>
        <dbReference type="EMBL" id="HDD52953.1"/>
    </source>
</evidence>
<sequence>MRRSRRIDFLSQINVTPLVDVMLVLLIIFMITAPMLQKGVEVKLPHVKKAPVIQLKEEPLIITVRRDGTLFLNSHAFSLKKLSVKLRALHKEVPKKKVLVRADGKVEYERVLKVLAAARQAGFVQVGLVTAPYKERKR</sequence>
<evidence type="ECO:0000256" key="11">
    <source>
        <dbReference type="SAM" id="Phobius"/>
    </source>
</evidence>
<keyword evidence="6 10" id="KW-0812">Transmembrane</keyword>
<dbReference type="EMBL" id="DQWS01000102">
    <property type="protein sequence ID" value="HDD52953.1"/>
    <property type="molecule type" value="Genomic_DNA"/>
</dbReference>
<evidence type="ECO:0000256" key="7">
    <source>
        <dbReference type="ARBA" id="ARBA00022989"/>
    </source>
</evidence>
<dbReference type="GO" id="GO:0051301">
    <property type="term" value="P:cell division"/>
    <property type="evidence" value="ECO:0007669"/>
    <property type="project" value="UniProtKB-KW"/>
</dbReference>
<organism evidence="12">
    <name type="scientific">Thermosulfidibacter takaii</name>
    <dbReference type="NCBI Taxonomy" id="412593"/>
    <lineage>
        <taxon>Bacteria</taxon>
        <taxon>Pseudomonadati</taxon>
        <taxon>Thermosulfidibacterota</taxon>
        <taxon>Thermosulfidibacteria</taxon>
        <taxon>Thermosulfidibacterales</taxon>
        <taxon>Thermosulfidibacteraceae</taxon>
    </lineage>
</organism>
<dbReference type="Proteomes" id="UP000885690">
    <property type="component" value="Unassembled WGS sequence"/>
</dbReference>